<dbReference type="PROSITE" id="PS51084">
    <property type="entry name" value="HIT_2"/>
    <property type="match status" value="1"/>
</dbReference>
<dbReference type="Proteomes" id="UP000230423">
    <property type="component" value="Unassembled WGS sequence"/>
</dbReference>
<dbReference type="AlphaFoldDB" id="A0A2G9UHW8"/>
<dbReference type="InterPro" id="IPR036526">
    <property type="entry name" value="C-N_Hydrolase_sf"/>
</dbReference>
<dbReference type="PANTHER" id="PTHR46243:SF1">
    <property type="entry name" value="BIS(5'-ADENOSYL)-TRIPHOSPHATASE"/>
    <property type="match status" value="1"/>
</dbReference>
<name>A0A2G9UHW8_TELCI</name>
<comment type="catalytic activity">
    <reaction evidence="4">
        <text>P(1),P(3)-bis(5'-adenosyl) triphosphate + H2O = AMP + ADP + 2 H(+)</text>
        <dbReference type="Rhea" id="RHEA:13893"/>
        <dbReference type="ChEBI" id="CHEBI:15377"/>
        <dbReference type="ChEBI" id="CHEBI:15378"/>
        <dbReference type="ChEBI" id="CHEBI:58529"/>
        <dbReference type="ChEBI" id="CHEBI:456215"/>
        <dbReference type="ChEBI" id="CHEBI:456216"/>
        <dbReference type="EC" id="3.6.1.29"/>
    </reaction>
</comment>
<protein>
    <recommendedName>
        <fullName evidence="1">bis(5'-adenosyl)-triphosphatase</fullName>
        <ecNumber evidence="1">3.6.1.29</ecNumber>
    </recommendedName>
</protein>
<feature type="domain" description="HIT" evidence="10">
    <location>
        <begin position="41"/>
        <end position="142"/>
    </location>
</feature>
<dbReference type="Gene3D" id="3.30.428.10">
    <property type="entry name" value="HIT-like"/>
    <property type="match status" value="1"/>
</dbReference>
<dbReference type="FunFam" id="3.30.428.10:FF:000011">
    <property type="entry name" value="Fragile histidine triad"/>
    <property type="match status" value="1"/>
</dbReference>
<dbReference type="InterPro" id="IPR001310">
    <property type="entry name" value="Histidine_triad_HIT"/>
</dbReference>
<dbReference type="SUPFAM" id="SSF56317">
    <property type="entry name" value="Carbon-nitrogen hydrolase"/>
    <property type="match status" value="1"/>
</dbReference>
<evidence type="ECO:0000256" key="5">
    <source>
        <dbReference type="PIRSR" id="PIRSR601310-1"/>
    </source>
</evidence>
<proteinExistence type="predicted"/>
<evidence type="ECO:0000256" key="9">
    <source>
        <dbReference type="PROSITE-ProRule" id="PRU00464"/>
    </source>
</evidence>
<keyword evidence="2" id="KW-0547">Nucleotide-binding</keyword>
<dbReference type="SUPFAM" id="SSF54197">
    <property type="entry name" value="HIT-like"/>
    <property type="match status" value="1"/>
</dbReference>
<keyword evidence="3" id="KW-0378">Hydrolase</keyword>
<evidence type="ECO:0000256" key="8">
    <source>
        <dbReference type="PIRSR" id="PIRSR639383-3"/>
    </source>
</evidence>
<dbReference type="GO" id="GO:0047710">
    <property type="term" value="F:bis(5'-adenosyl)-triphosphatase activity"/>
    <property type="evidence" value="ECO:0007669"/>
    <property type="project" value="UniProtKB-EC"/>
</dbReference>
<dbReference type="InterPro" id="IPR039383">
    <property type="entry name" value="FHIT"/>
</dbReference>
<feature type="binding site" evidence="7">
    <location>
        <position position="67"/>
    </location>
    <ligand>
        <name>substrate</name>
    </ligand>
</feature>
<feature type="binding site" evidence="7">
    <location>
        <begin position="122"/>
        <end position="125"/>
    </location>
    <ligand>
        <name>substrate</name>
    </ligand>
</feature>
<evidence type="ECO:0000313" key="11">
    <source>
        <dbReference type="EMBL" id="PIO69776.1"/>
    </source>
</evidence>
<evidence type="ECO:0000256" key="3">
    <source>
        <dbReference type="ARBA" id="ARBA00022801"/>
    </source>
</evidence>
<evidence type="ECO:0000256" key="1">
    <source>
        <dbReference type="ARBA" id="ARBA00012377"/>
    </source>
</evidence>
<dbReference type="EC" id="3.6.1.29" evidence="1"/>
<evidence type="ECO:0000256" key="2">
    <source>
        <dbReference type="ARBA" id="ARBA00022741"/>
    </source>
</evidence>
<gene>
    <name evidence="11" type="ORF">TELCIR_08396</name>
</gene>
<dbReference type="InterPro" id="IPR051884">
    <property type="entry name" value="Bis(5'-adenosyl)-TPase_reg"/>
</dbReference>
<feature type="binding site" evidence="7">
    <location>
        <position position="116"/>
    </location>
    <ligand>
        <name>substrate</name>
    </ligand>
</feature>
<dbReference type="PANTHER" id="PTHR46243">
    <property type="entry name" value="BIS(5'-ADENOSYL)-TRIPHOSPHATASE"/>
    <property type="match status" value="1"/>
</dbReference>
<dbReference type="Gene3D" id="3.60.110.10">
    <property type="entry name" value="Carbon-nitrogen hydrolase"/>
    <property type="match status" value="1"/>
</dbReference>
<feature type="short sequence motif" description="Histidine triad motif" evidence="6 9">
    <location>
        <begin position="127"/>
        <end position="131"/>
    </location>
</feature>
<reference evidence="11 12" key="1">
    <citation type="submission" date="2015-09" db="EMBL/GenBank/DDBJ databases">
        <title>Draft genome of the parasitic nematode Teladorsagia circumcincta isolate WARC Sus (inbred).</title>
        <authorList>
            <person name="Mitreva M."/>
        </authorList>
    </citation>
    <scope>NUCLEOTIDE SEQUENCE [LARGE SCALE GENOMIC DNA]</scope>
    <source>
        <strain evidence="11 12">S</strain>
    </source>
</reference>
<keyword evidence="12" id="KW-1185">Reference proteome</keyword>
<evidence type="ECO:0000256" key="7">
    <source>
        <dbReference type="PIRSR" id="PIRSR639383-2"/>
    </source>
</evidence>
<evidence type="ECO:0000256" key="6">
    <source>
        <dbReference type="PIRSR" id="PIRSR601310-3"/>
    </source>
</evidence>
<dbReference type="GO" id="GO:0000166">
    <property type="term" value="F:nucleotide binding"/>
    <property type="evidence" value="ECO:0007669"/>
    <property type="project" value="UniProtKB-KW"/>
</dbReference>
<organism evidence="11 12">
    <name type="scientific">Teladorsagia circumcincta</name>
    <name type="common">Brown stomach worm</name>
    <name type="synonym">Ostertagia circumcincta</name>
    <dbReference type="NCBI Taxonomy" id="45464"/>
    <lineage>
        <taxon>Eukaryota</taxon>
        <taxon>Metazoa</taxon>
        <taxon>Ecdysozoa</taxon>
        <taxon>Nematoda</taxon>
        <taxon>Chromadorea</taxon>
        <taxon>Rhabditida</taxon>
        <taxon>Rhabditina</taxon>
        <taxon>Rhabditomorpha</taxon>
        <taxon>Strongyloidea</taxon>
        <taxon>Trichostrongylidae</taxon>
        <taxon>Teladorsagia</taxon>
    </lineage>
</organism>
<dbReference type="PROSITE" id="PS00892">
    <property type="entry name" value="HIT_1"/>
    <property type="match status" value="1"/>
</dbReference>
<accession>A0A2G9UHW8</accession>
<dbReference type="InterPro" id="IPR011146">
    <property type="entry name" value="HIT-like"/>
</dbReference>
<dbReference type="Pfam" id="PF01230">
    <property type="entry name" value="HIT"/>
    <property type="match status" value="1"/>
</dbReference>
<sequence length="182" mass="20621">MCFAEIDLSYVAELRKMQPVFAHRRPDLYTLHVNEEDDDESSMMFAEFPIAAESIFYRSALSFAFVNLKPVLNGHVLVCPKRVCYHLPDLTDAETADLFVVSKKFHNVTSSTICVQDGKEAGQTVKHVHVHVLARREGDFGCSPDNLYQNLATHDKDPNVQPRSQEEMSAEAALYREAMKQT</sequence>
<evidence type="ECO:0000259" key="10">
    <source>
        <dbReference type="PROSITE" id="PS51084"/>
    </source>
</evidence>
<feature type="active site" description="Tele-AMP-histidine intermediate" evidence="5">
    <location>
        <position position="129"/>
    </location>
</feature>
<dbReference type="OrthoDB" id="680339at2759"/>
<dbReference type="EMBL" id="KZ346521">
    <property type="protein sequence ID" value="PIO69776.1"/>
    <property type="molecule type" value="Genomic_DNA"/>
</dbReference>
<evidence type="ECO:0000256" key="4">
    <source>
        <dbReference type="ARBA" id="ARBA00047780"/>
    </source>
</evidence>
<feature type="binding site" evidence="7">
    <location>
        <position position="131"/>
    </location>
    <ligand>
        <name>substrate</name>
    </ligand>
</feature>
<dbReference type="PRINTS" id="PR00332">
    <property type="entry name" value="HISTRIAD"/>
</dbReference>
<evidence type="ECO:0000313" key="12">
    <source>
        <dbReference type="Proteomes" id="UP000230423"/>
    </source>
</evidence>
<feature type="site" description="Important for induction of apoptosis" evidence="8">
    <location>
        <position position="148"/>
    </location>
</feature>
<dbReference type="InterPro" id="IPR036265">
    <property type="entry name" value="HIT-like_sf"/>
</dbReference>
<dbReference type="CDD" id="cd01275">
    <property type="entry name" value="FHIT"/>
    <property type="match status" value="1"/>
</dbReference>
<dbReference type="InterPro" id="IPR019808">
    <property type="entry name" value="Histidine_triad_CS"/>
</dbReference>